<proteinExistence type="inferred from homology"/>
<dbReference type="InterPro" id="IPR040442">
    <property type="entry name" value="Pyrv_kinase-like_dom_sf"/>
</dbReference>
<evidence type="ECO:0000256" key="1">
    <source>
        <dbReference type="ARBA" id="ARBA00005568"/>
    </source>
</evidence>
<keyword evidence="6" id="KW-1185">Reference proteome</keyword>
<dbReference type="OrthoDB" id="3353438at2"/>
<dbReference type="InterPro" id="IPR005000">
    <property type="entry name" value="Aldolase/citrate-lyase_domain"/>
</dbReference>
<dbReference type="SUPFAM" id="SSF51621">
    <property type="entry name" value="Phosphoenolpyruvate/pyruvate domain"/>
    <property type="match status" value="1"/>
</dbReference>
<dbReference type="EMBL" id="LT629742">
    <property type="protein sequence ID" value="SDS36671.1"/>
    <property type="molecule type" value="Genomic_DNA"/>
</dbReference>
<reference evidence="6" key="1">
    <citation type="submission" date="2016-10" db="EMBL/GenBank/DDBJ databases">
        <authorList>
            <person name="Varghese N."/>
            <person name="Submissions S."/>
        </authorList>
    </citation>
    <scope>NUCLEOTIDE SEQUENCE [LARGE SCALE GENOMIC DNA]</scope>
    <source>
        <strain evidence="6">DSM 21772</strain>
    </source>
</reference>
<gene>
    <name evidence="5" type="ORF">SAMN04489834_1353</name>
</gene>
<evidence type="ECO:0000313" key="6">
    <source>
        <dbReference type="Proteomes" id="UP000181956"/>
    </source>
</evidence>
<dbReference type="Gene3D" id="3.20.20.60">
    <property type="entry name" value="Phosphoenolpyruvate-binding domains"/>
    <property type="match status" value="1"/>
</dbReference>
<accession>A0A1H1RLP0</accession>
<feature type="domain" description="HpcH/HpaI aldolase/citrate lyase" evidence="4">
    <location>
        <begin position="18"/>
        <end position="235"/>
    </location>
</feature>
<dbReference type="PANTHER" id="PTHR30502:SF0">
    <property type="entry name" value="PHOSPHOENOLPYRUVATE CARBOXYLASE FAMILY PROTEIN"/>
    <property type="match status" value="1"/>
</dbReference>
<dbReference type="STRING" id="412690.SAMN04489834_1353"/>
<sequence length="251" mass="25712">MTQTLRAHWASGAPCHGAWSTIDDPVPVELLGRAGYDFVTIDLQHGYASPHSLPALLRALGDTPARPCVRVAWNSPELIMRALDLGAEGVVVPMVSTAAEAAAAASACRYAPRGTRSWGPILATASHRPIEPAAGDAAAVCIVMIETAAGLANVEAIAATPGVDALYIGPNDLSLSLGLGRVGYRDSPELLGAMLQIIAAGGAAGVPVGVDCSGNADARFWQEQGAAFTMSASDALLLREIADARGAALPR</sequence>
<name>A0A1H1RLP0_9MICO</name>
<keyword evidence="2" id="KW-0479">Metal-binding</keyword>
<organism evidence="5 6">
    <name type="scientific">Microterricola viridarii</name>
    <dbReference type="NCBI Taxonomy" id="412690"/>
    <lineage>
        <taxon>Bacteria</taxon>
        <taxon>Bacillati</taxon>
        <taxon>Actinomycetota</taxon>
        <taxon>Actinomycetes</taxon>
        <taxon>Micrococcales</taxon>
        <taxon>Microbacteriaceae</taxon>
        <taxon>Microterricola</taxon>
    </lineage>
</organism>
<dbReference type="GO" id="GO:0046872">
    <property type="term" value="F:metal ion binding"/>
    <property type="evidence" value="ECO:0007669"/>
    <property type="project" value="UniProtKB-KW"/>
</dbReference>
<dbReference type="AlphaFoldDB" id="A0A1H1RLP0"/>
<dbReference type="RefSeq" id="WP_083363362.1">
    <property type="nucleotide sequence ID" value="NZ_LT629742.1"/>
</dbReference>
<dbReference type="PANTHER" id="PTHR30502">
    <property type="entry name" value="2-KETO-3-DEOXY-L-RHAMNONATE ALDOLASE"/>
    <property type="match status" value="1"/>
</dbReference>
<evidence type="ECO:0000256" key="2">
    <source>
        <dbReference type="ARBA" id="ARBA00022723"/>
    </source>
</evidence>
<dbReference type="InterPro" id="IPR015813">
    <property type="entry name" value="Pyrv/PenolPyrv_kinase-like_dom"/>
</dbReference>
<evidence type="ECO:0000256" key="3">
    <source>
        <dbReference type="ARBA" id="ARBA00023239"/>
    </source>
</evidence>
<dbReference type="GO" id="GO:0005737">
    <property type="term" value="C:cytoplasm"/>
    <property type="evidence" value="ECO:0007669"/>
    <property type="project" value="TreeGrafter"/>
</dbReference>
<dbReference type="Proteomes" id="UP000181956">
    <property type="component" value="Chromosome I"/>
</dbReference>
<evidence type="ECO:0000259" key="4">
    <source>
        <dbReference type="Pfam" id="PF03328"/>
    </source>
</evidence>
<dbReference type="Pfam" id="PF03328">
    <property type="entry name" value="HpcH_HpaI"/>
    <property type="match status" value="1"/>
</dbReference>
<keyword evidence="3" id="KW-0456">Lyase</keyword>
<dbReference type="GO" id="GO:0016832">
    <property type="term" value="F:aldehyde-lyase activity"/>
    <property type="evidence" value="ECO:0007669"/>
    <property type="project" value="TreeGrafter"/>
</dbReference>
<evidence type="ECO:0000313" key="5">
    <source>
        <dbReference type="EMBL" id="SDS36671.1"/>
    </source>
</evidence>
<dbReference type="InterPro" id="IPR050251">
    <property type="entry name" value="HpcH-HpaI_aldolase"/>
</dbReference>
<comment type="similarity">
    <text evidence="1">Belongs to the HpcH/HpaI aldolase family.</text>
</comment>
<protein>
    <submittedName>
        <fullName evidence="5">4-hydroxy-2-oxoheptanedioate aldolase</fullName>
    </submittedName>
</protein>